<protein>
    <recommendedName>
        <fullName evidence="3">H/ACA ribonucleoprotein complex non-core subunit NAF1</fullName>
    </recommendedName>
    <alternativeName>
        <fullName evidence="9">Nuclear assembly factor 1</fullName>
    </alternativeName>
</protein>
<dbReference type="GO" id="GO:0006364">
    <property type="term" value="P:rRNA processing"/>
    <property type="evidence" value="ECO:0007669"/>
    <property type="project" value="UniProtKB-KW"/>
</dbReference>
<dbReference type="FunFam" id="2.40.10.230:FF:000002">
    <property type="entry name" value="H/ACA ribonucleoprotein complex non-core subunit NAF1"/>
    <property type="match status" value="1"/>
</dbReference>
<feature type="compositionally biased region" description="Acidic residues" evidence="10">
    <location>
        <begin position="441"/>
        <end position="453"/>
    </location>
</feature>
<dbReference type="Pfam" id="PF04410">
    <property type="entry name" value="Gar1"/>
    <property type="match status" value="1"/>
</dbReference>
<evidence type="ECO:0000256" key="5">
    <source>
        <dbReference type="ARBA" id="ARBA00022552"/>
    </source>
</evidence>
<dbReference type="InterPro" id="IPR038664">
    <property type="entry name" value="Gar1/Naf1_Cbf5-bd_sf"/>
</dbReference>
<feature type="region of interest" description="Disordered" evidence="10">
    <location>
        <begin position="51"/>
        <end position="275"/>
    </location>
</feature>
<feature type="compositionally biased region" description="Polar residues" evidence="10">
    <location>
        <begin position="114"/>
        <end position="127"/>
    </location>
</feature>
<evidence type="ECO:0000313" key="12">
    <source>
        <dbReference type="Proteomes" id="UP000002812"/>
    </source>
</evidence>
<dbReference type="InterPro" id="IPR009000">
    <property type="entry name" value="Transl_B-barrel_sf"/>
</dbReference>
<dbReference type="SUPFAM" id="SSF50447">
    <property type="entry name" value="Translation proteins"/>
    <property type="match status" value="1"/>
</dbReference>
<dbReference type="Gene3D" id="2.40.10.230">
    <property type="entry name" value="Probable tRNA pseudouridine synthase domain"/>
    <property type="match status" value="1"/>
</dbReference>
<feature type="compositionally biased region" description="Polar residues" evidence="10">
    <location>
        <begin position="562"/>
        <end position="590"/>
    </location>
</feature>
<feature type="region of interest" description="Disordered" evidence="10">
    <location>
        <begin position="441"/>
        <end position="652"/>
    </location>
</feature>
<evidence type="ECO:0000256" key="2">
    <source>
        <dbReference type="ARBA" id="ARBA00009801"/>
    </source>
</evidence>
<evidence type="ECO:0000256" key="1">
    <source>
        <dbReference type="ARBA" id="ARBA00004123"/>
    </source>
</evidence>
<accession>I8TWJ8</accession>
<dbReference type="OrthoDB" id="21550at2759"/>
<keyword evidence="5" id="KW-0698">rRNA processing</keyword>
<dbReference type="GO" id="GO:0005732">
    <property type="term" value="C:sno(s)RNA-containing ribonucleoprotein complex"/>
    <property type="evidence" value="ECO:0007669"/>
    <property type="project" value="InterPro"/>
</dbReference>
<comment type="subcellular location">
    <subcellularLocation>
        <location evidence="1">Nucleus</location>
    </subcellularLocation>
</comment>
<evidence type="ECO:0000256" key="6">
    <source>
        <dbReference type="ARBA" id="ARBA00022553"/>
    </source>
</evidence>
<feature type="compositionally biased region" description="Low complexity" evidence="10">
    <location>
        <begin position="595"/>
        <end position="632"/>
    </location>
</feature>
<evidence type="ECO:0000313" key="11">
    <source>
        <dbReference type="EMBL" id="EIT78805.1"/>
    </source>
</evidence>
<gene>
    <name evidence="11" type="ORF">Ao3042_04671</name>
</gene>
<dbReference type="PANTHER" id="PTHR31633">
    <property type="entry name" value="H/ACA RIBONUCLEOPROTEIN COMPLEX NON-CORE SUBUNIT NAF1"/>
    <property type="match status" value="1"/>
</dbReference>
<dbReference type="EMBL" id="AKHY01000133">
    <property type="protein sequence ID" value="EIT78805.1"/>
    <property type="molecule type" value="Genomic_DNA"/>
</dbReference>
<dbReference type="HOGENOM" id="CLU_012648_1_1_1"/>
<dbReference type="PANTHER" id="PTHR31633:SF1">
    <property type="entry name" value="H_ACA RIBONUCLEOPROTEIN COMPLEX NON-CORE SUBUNIT NAF1"/>
    <property type="match status" value="1"/>
</dbReference>
<evidence type="ECO:0000256" key="4">
    <source>
        <dbReference type="ARBA" id="ARBA00022517"/>
    </source>
</evidence>
<keyword evidence="7" id="KW-0694">RNA-binding</keyword>
<sequence>MALRKKKSSRIRFCLRSYLQLYHYYYYYYYFPSRLWDTSFSRLQRHIMSDRQPPVQPQHSLEDANEGPPVKRTCMNDTPPIALTPADDGSDFYNTPWVARTPAEPSENPGAAIQGQTNEPATTSHPSTLIPGLNLVNDSLKDLQPAQSDPSPSPNPGPQEGAHTDTQNGMDLEETEPKKQEPTVENIGNVEGEQNSEPRSQAEVPNQPQADDNMTNGDASGTGTVPPPDAMEHDQAEQDEEEHPEWEIDSSPYESSSDDSSSDSSDDSDEDDEDYPILSPEEQARILMQAELGSDDEGEGKGKSGGHIRTANEIPEEAPPIPDVTVTPEMKIVHLGHVEAIVENTVLIAANTSGEYQVLESGSLLCFEDRSVAGVVAETLGRVENPLYTIRFPTAAAVEERGLSKGKDVYYVEQHSTFVFTQPLKGMKGSDASNFHDEEIAEDEVEFSDDEAEAEYKRKLKQKRQERKEARDGPAKAKKGPPGPSKLSQTELNYDDNAGEDGYTPLARPKNFHEMMGRQEAPVENDGPTGRGGFRGGRGRGRGFDRGRGGRGRGGGPRETQRQSYQQQGSDAQPQSSNYSQHAYQQTQPNAYGMPQQYPAYPSFPQQQQQQQQPQQQPQPQQQFGQAAAPPGFNFQMPFQQAYPQQNPYQFPHNMQINPLFLAALQQQQQQQQYQQQQAPGQQPAQAATMNFDQVKAQLDLLRQLSNNNQGPPRS</sequence>
<name>I8TWJ8_ASPO3</name>
<evidence type="ECO:0000256" key="3">
    <source>
        <dbReference type="ARBA" id="ARBA00021438"/>
    </source>
</evidence>
<comment type="similarity">
    <text evidence="2">Belongs to the NAF1 family.</text>
</comment>
<proteinExistence type="inferred from homology"/>
<reference evidence="11 12" key="1">
    <citation type="journal article" date="2012" name="Eukaryot. Cell">
        <title>Draft genome sequence of Aspergillus oryzae strain 3.042.</title>
        <authorList>
            <person name="Zhao G."/>
            <person name="Yao Y."/>
            <person name="Qi W."/>
            <person name="Wang C."/>
            <person name="Hou L."/>
            <person name="Zeng B."/>
            <person name="Cao X."/>
        </authorList>
    </citation>
    <scope>NUCLEOTIDE SEQUENCE [LARGE SCALE GENOMIC DNA]</scope>
    <source>
        <strain evidence="11 12">3.042</strain>
    </source>
</reference>
<feature type="region of interest" description="Disordered" evidence="10">
    <location>
        <begin position="666"/>
        <end position="687"/>
    </location>
</feature>
<dbReference type="Proteomes" id="UP000002812">
    <property type="component" value="Unassembled WGS sequence"/>
</dbReference>
<dbReference type="GO" id="GO:0003723">
    <property type="term" value="F:RNA binding"/>
    <property type="evidence" value="ECO:0007669"/>
    <property type="project" value="UniProtKB-KW"/>
</dbReference>
<evidence type="ECO:0000256" key="9">
    <source>
        <dbReference type="ARBA" id="ARBA00076743"/>
    </source>
</evidence>
<keyword evidence="8" id="KW-0539">Nucleus</keyword>
<dbReference type="InterPro" id="IPR007504">
    <property type="entry name" value="H/ACA_rnp_Gar1/Naf1"/>
</dbReference>
<evidence type="ECO:0000256" key="10">
    <source>
        <dbReference type="SAM" id="MobiDB-lite"/>
    </source>
</evidence>
<dbReference type="GO" id="GO:0000493">
    <property type="term" value="P:box H/ACA snoRNP assembly"/>
    <property type="evidence" value="ECO:0007669"/>
    <property type="project" value="InterPro"/>
</dbReference>
<keyword evidence="6" id="KW-0597">Phosphoprotein</keyword>
<dbReference type="AlphaFoldDB" id="I8TWJ8"/>
<evidence type="ECO:0000256" key="8">
    <source>
        <dbReference type="ARBA" id="ARBA00023242"/>
    </source>
</evidence>
<reference evidence="12" key="2">
    <citation type="submission" date="2012-06" db="EMBL/GenBank/DDBJ databases">
        <title>Comparative genomic analyses of Aspergillus oryzae 3.042 and A. oryzae RIB40 for soy-sauce fermentation.</title>
        <authorList>
            <person name="Zhao G."/>
            <person name="Hou L."/>
            <person name="Wang C."/>
            <person name="Cao X."/>
        </authorList>
    </citation>
    <scope>NUCLEOTIDE SEQUENCE [LARGE SCALE GENOMIC DNA]</scope>
    <source>
        <strain evidence="12">3.042</strain>
    </source>
</reference>
<dbReference type="InterPro" id="IPR040309">
    <property type="entry name" value="Naf1"/>
</dbReference>
<keyword evidence="4" id="KW-0690">Ribosome biogenesis</keyword>
<comment type="caution">
    <text evidence="11">The sequence shown here is derived from an EMBL/GenBank/DDBJ whole genome shotgun (WGS) entry which is preliminary data.</text>
</comment>
<feature type="compositionally biased region" description="Acidic residues" evidence="10">
    <location>
        <begin position="256"/>
        <end position="275"/>
    </location>
</feature>
<feature type="compositionally biased region" description="Polar residues" evidence="10">
    <location>
        <begin position="192"/>
        <end position="223"/>
    </location>
</feature>
<feature type="region of interest" description="Disordered" evidence="10">
    <location>
        <begin position="293"/>
        <end position="323"/>
    </location>
</feature>
<feature type="compositionally biased region" description="Acidic residues" evidence="10">
    <location>
        <begin position="237"/>
        <end position="248"/>
    </location>
</feature>
<dbReference type="GO" id="GO:0005634">
    <property type="term" value="C:nucleus"/>
    <property type="evidence" value="ECO:0007669"/>
    <property type="project" value="UniProtKB-SubCell"/>
</dbReference>
<feature type="compositionally biased region" description="Polar residues" evidence="10">
    <location>
        <begin position="637"/>
        <end position="652"/>
    </location>
</feature>
<evidence type="ECO:0000256" key="7">
    <source>
        <dbReference type="ARBA" id="ARBA00022884"/>
    </source>
</evidence>
<dbReference type="GO" id="GO:0001522">
    <property type="term" value="P:pseudouridine synthesis"/>
    <property type="evidence" value="ECO:0007669"/>
    <property type="project" value="InterPro"/>
</dbReference>
<feature type="compositionally biased region" description="Basic and acidic residues" evidence="10">
    <location>
        <begin position="466"/>
        <end position="475"/>
    </location>
</feature>
<organism evidence="11 12">
    <name type="scientific">Aspergillus oryzae (strain 3.042)</name>
    <name type="common">Yellow koji mold</name>
    <dbReference type="NCBI Taxonomy" id="1160506"/>
    <lineage>
        <taxon>Eukaryota</taxon>
        <taxon>Fungi</taxon>
        <taxon>Dikarya</taxon>
        <taxon>Ascomycota</taxon>
        <taxon>Pezizomycotina</taxon>
        <taxon>Eurotiomycetes</taxon>
        <taxon>Eurotiomycetidae</taxon>
        <taxon>Eurotiales</taxon>
        <taxon>Aspergillaceae</taxon>
        <taxon>Aspergillus</taxon>
        <taxon>Aspergillus subgen. Circumdati</taxon>
    </lineage>
</organism>